<sequence>MGKGKYLLILIFTVMMHKAWCQESNIQAADSISTDLYNKGNWKQLISYGNKARADGVYFPGLQLKVAFAFFITENYKHALNEYQRVLSKDPYNETARYYAYFCCKFLNDDLQAAYHASFMDKEALNKESLKPYGLIAVGAESGVKQNNDVNRDNGFYERITASNRLSWRFQLDQSLAYFNQNIFKLADDADNDDASTRSVDKQKEYYAKLSYYVTPKLSVIGSFHYLNTQFNNTIYNSNLGLIGLKYAATYTDIQGNINFGRLQNKPIEQYNTKVTYYPFGNFNLYTTSRASVKHLDGANNFIFSQAAGFKLMKNTWLESTVTLGNEDDYFDADGLYIYNAIDKTTFRCGETVFYLLNSHAQLQLSYAYEKKTDTYQSLKYDQNAVTLGFLWKF</sequence>
<name>A0A562UA06_9SPHI</name>
<dbReference type="InterPro" id="IPR019734">
    <property type="entry name" value="TPR_rpt"/>
</dbReference>
<evidence type="ECO:0000313" key="2">
    <source>
        <dbReference type="EMBL" id="TWJ02419.1"/>
    </source>
</evidence>
<gene>
    <name evidence="2" type="ORF">JN11_01391</name>
</gene>
<accession>A0A562UA06</accession>
<organism evidence="2 3">
    <name type="scientific">Mucilaginibacter frigoritolerans</name>
    <dbReference type="NCBI Taxonomy" id="652788"/>
    <lineage>
        <taxon>Bacteria</taxon>
        <taxon>Pseudomonadati</taxon>
        <taxon>Bacteroidota</taxon>
        <taxon>Sphingobacteriia</taxon>
        <taxon>Sphingobacteriales</taxon>
        <taxon>Sphingobacteriaceae</taxon>
        <taxon>Mucilaginibacter</taxon>
    </lineage>
</organism>
<dbReference type="AlphaFoldDB" id="A0A562UA06"/>
<keyword evidence="3" id="KW-1185">Reference proteome</keyword>
<comment type="caution">
    <text evidence="2">The sequence shown here is derived from an EMBL/GenBank/DDBJ whole genome shotgun (WGS) entry which is preliminary data.</text>
</comment>
<proteinExistence type="predicted"/>
<dbReference type="EMBL" id="VLLI01000003">
    <property type="protein sequence ID" value="TWJ02419.1"/>
    <property type="molecule type" value="Genomic_DNA"/>
</dbReference>
<dbReference type="InterPro" id="IPR011990">
    <property type="entry name" value="TPR-like_helical_dom_sf"/>
</dbReference>
<dbReference type="PROSITE" id="PS50005">
    <property type="entry name" value="TPR"/>
    <property type="match status" value="1"/>
</dbReference>
<dbReference type="Proteomes" id="UP000317010">
    <property type="component" value="Unassembled WGS sequence"/>
</dbReference>
<reference evidence="2 3" key="1">
    <citation type="submission" date="2019-07" db="EMBL/GenBank/DDBJ databases">
        <title>Genomic Encyclopedia of Archaeal and Bacterial Type Strains, Phase II (KMG-II): from individual species to whole genera.</title>
        <authorList>
            <person name="Goeker M."/>
        </authorList>
    </citation>
    <scope>NUCLEOTIDE SEQUENCE [LARGE SCALE GENOMIC DNA]</scope>
    <source>
        <strain evidence="2 3">ATCC BAA-1854</strain>
    </source>
</reference>
<evidence type="ECO:0000256" key="1">
    <source>
        <dbReference type="PROSITE-ProRule" id="PRU00339"/>
    </source>
</evidence>
<dbReference type="SUPFAM" id="SSF48452">
    <property type="entry name" value="TPR-like"/>
    <property type="match status" value="1"/>
</dbReference>
<protein>
    <recommendedName>
        <fullName evidence="4">Tetratricopeptide repeat protein</fullName>
    </recommendedName>
</protein>
<evidence type="ECO:0008006" key="4">
    <source>
        <dbReference type="Google" id="ProtNLM"/>
    </source>
</evidence>
<keyword evidence="1" id="KW-0802">TPR repeat</keyword>
<feature type="repeat" description="TPR" evidence="1">
    <location>
        <begin position="60"/>
        <end position="93"/>
    </location>
</feature>
<evidence type="ECO:0000313" key="3">
    <source>
        <dbReference type="Proteomes" id="UP000317010"/>
    </source>
</evidence>